<evidence type="ECO:0000313" key="1">
    <source>
        <dbReference type="EMBL" id="CAI9568166.1"/>
    </source>
</evidence>
<proteinExistence type="predicted"/>
<keyword evidence="2" id="KW-1185">Reference proteome</keyword>
<accession>A0ABN9D6K4</accession>
<gene>
    <name evidence="1" type="ORF">SPARVUS_LOCUS6655951</name>
</gene>
<organism evidence="1 2">
    <name type="scientific">Staurois parvus</name>
    <dbReference type="NCBI Taxonomy" id="386267"/>
    <lineage>
        <taxon>Eukaryota</taxon>
        <taxon>Metazoa</taxon>
        <taxon>Chordata</taxon>
        <taxon>Craniata</taxon>
        <taxon>Vertebrata</taxon>
        <taxon>Euteleostomi</taxon>
        <taxon>Amphibia</taxon>
        <taxon>Batrachia</taxon>
        <taxon>Anura</taxon>
        <taxon>Neobatrachia</taxon>
        <taxon>Ranoidea</taxon>
        <taxon>Ranidae</taxon>
        <taxon>Staurois</taxon>
    </lineage>
</organism>
<comment type="caution">
    <text evidence="1">The sequence shown here is derived from an EMBL/GenBank/DDBJ whole genome shotgun (WGS) entry which is preliminary data.</text>
</comment>
<dbReference type="Proteomes" id="UP001162483">
    <property type="component" value="Unassembled WGS sequence"/>
</dbReference>
<evidence type="ECO:0000313" key="2">
    <source>
        <dbReference type="Proteomes" id="UP001162483"/>
    </source>
</evidence>
<feature type="non-terminal residue" evidence="1">
    <location>
        <position position="41"/>
    </location>
</feature>
<sequence length="41" mass="4872">MLSLVCMAREVVFFWEGACDLHRANQHCPDRESRIMQPHRT</sequence>
<dbReference type="EMBL" id="CATNWA010014150">
    <property type="protein sequence ID" value="CAI9568166.1"/>
    <property type="molecule type" value="Genomic_DNA"/>
</dbReference>
<reference evidence="1" key="1">
    <citation type="submission" date="2023-05" db="EMBL/GenBank/DDBJ databases">
        <authorList>
            <person name="Stuckert A."/>
        </authorList>
    </citation>
    <scope>NUCLEOTIDE SEQUENCE</scope>
</reference>
<protein>
    <submittedName>
        <fullName evidence="1">Uncharacterized protein</fullName>
    </submittedName>
</protein>
<name>A0ABN9D6K4_9NEOB</name>